<keyword evidence="5" id="KW-0539">Nucleus</keyword>
<comment type="caution">
    <text evidence="9">The sequence shown here is derived from an EMBL/GenBank/DDBJ whole genome shotgun (WGS) entry which is preliminary data.</text>
</comment>
<dbReference type="PANTHER" id="PTHR44191:SF42">
    <property type="entry name" value="(RAPE) HYPOTHETICAL PROTEIN"/>
    <property type="match status" value="1"/>
</dbReference>
<dbReference type="PROSITE" id="PS50090">
    <property type="entry name" value="MYB_LIKE"/>
    <property type="match status" value="1"/>
</dbReference>
<dbReference type="EMBL" id="CAKOAT010382932">
    <property type="protein sequence ID" value="CAH8364209.1"/>
    <property type="molecule type" value="Genomic_DNA"/>
</dbReference>
<evidence type="ECO:0000313" key="10">
    <source>
        <dbReference type="Proteomes" id="UP001642260"/>
    </source>
</evidence>
<sequence length="314" mass="34921">MVTTAKTCSHCGNNVHNARTCCLNKGSVKLFGVDISSHPIKSPEVTALRKSLSVGNLDSLLANDNSNGNDDLSSAVEDTGYHSDGQIHSKKVRSGHVKKKGNPWTEEEHRMFLVGLKRLGKGDWRGISTLYVTTRTPTQVASHAQKYFLRLNGNDKRKRRASLFDISLEDQKDKEKNSPDASTSSSKNPSKQLITGSQEPVRIQSPTEISNRFQNLSMGYMPIYQNVPAYYNFSPVMFHPMYYANHEPIRYVHPSGIPIPRHVPIYVTQTHANEDFDMTKKDLELDIGLPPPPPSPSQSTGSTDLTAHGIIHVE</sequence>
<feature type="compositionally biased region" description="Basic residues" evidence="6">
    <location>
        <begin position="88"/>
        <end position="101"/>
    </location>
</feature>
<dbReference type="InterPro" id="IPR001005">
    <property type="entry name" value="SANT/Myb"/>
</dbReference>
<protein>
    <submittedName>
        <fullName evidence="9">Uncharacterized protein</fullName>
    </submittedName>
</protein>
<evidence type="ECO:0000259" key="8">
    <source>
        <dbReference type="PROSITE" id="PS51294"/>
    </source>
</evidence>
<dbReference type="CDD" id="cd00167">
    <property type="entry name" value="SANT"/>
    <property type="match status" value="1"/>
</dbReference>
<accession>A0ABC8KYJ2</accession>
<evidence type="ECO:0000259" key="7">
    <source>
        <dbReference type="PROSITE" id="PS50090"/>
    </source>
</evidence>
<dbReference type="Gene3D" id="1.10.10.60">
    <property type="entry name" value="Homeodomain-like"/>
    <property type="match status" value="1"/>
</dbReference>
<keyword evidence="4" id="KW-0804">Transcription</keyword>
<evidence type="ECO:0000256" key="3">
    <source>
        <dbReference type="ARBA" id="ARBA00023125"/>
    </source>
</evidence>
<evidence type="ECO:0000256" key="5">
    <source>
        <dbReference type="ARBA" id="ARBA00023242"/>
    </source>
</evidence>
<gene>
    <name evidence="9" type="ORF">ERUC_LOCUS29965</name>
</gene>
<dbReference type="SMART" id="SM00717">
    <property type="entry name" value="SANT"/>
    <property type="match status" value="1"/>
</dbReference>
<dbReference type="GO" id="GO:0006355">
    <property type="term" value="P:regulation of DNA-templated transcription"/>
    <property type="evidence" value="ECO:0007669"/>
    <property type="project" value="UniProtKB-ARBA"/>
</dbReference>
<evidence type="ECO:0000256" key="1">
    <source>
        <dbReference type="ARBA" id="ARBA00004123"/>
    </source>
</evidence>
<organism evidence="9 10">
    <name type="scientific">Eruca vesicaria subsp. sativa</name>
    <name type="common">Garden rocket</name>
    <name type="synonym">Eruca sativa</name>
    <dbReference type="NCBI Taxonomy" id="29727"/>
    <lineage>
        <taxon>Eukaryota</taxon>
        <taxon>Viridiplantae</taxon>
        <taxon>Streptophyta</taxon>
        <taxon>Embryophyta</taxon>
        <taxon>Tracheophyta</taxon>
        <taxon>Spermatophyta</taxon>
        <taxon>Magnoliopsida</taxon>
        <taxon>eudicotyledons</taxon>
        <taxon>Gunneridae</taxon>
        <taxon>Pentapetalae</taxon>
        <taxon>rosids</taxon>
        <taxon>malvids</taxon>
        <taxon>Brassicales</taxon>
        <taxon>Brassicaceae</taxon>
        <taxon>Brassiceae</taxon>
        <taxon>Eruca</taxon>
    </lineage>
</organism>
<evidence type="ECO:0000256" key="2">
    <source>
        <dbReference type="ARBA" id="ARBA00023015"/>
    </source>
</evidence>
<dbReference type="SUPFAM" id="SSF46689">
    <property type="entry name" value="Homeodomain-like"/>
    <property type="match status" value="1"/>
</dbReference>
<feature type="compositionally biased region" description="Polar residues" evidence="6">
    <location>
        <begin position="179"/>
        <end position="203"/>
    </location>
</feature>
<name>A0ABC8KYJ2_ERUVS</name>
<dbReference type="InterPro" id="IPR009057">
    <property type="entry name" value="Homeodomain-like_sf"/>
</dbReference>
<dbReference type="FunFam" id="1.10.10.60:FF:000009">
    <property type="entry name" value="transcription factor MYB1R1"/>
    <property type="match status" value="1"/>
</dbReference>
<keyword evidence="3" id="KW-0238">DNA-binding</keyword>
<feature type="region of interest" description="Disordered" evidence="6">
    <location>
        <begin position="63"/>
        <end position="101"/>
    </location>
</feature>
<dbReference type="InterPro" id="IPR052245">
    <property type="entry name" value="Plant_Stress_Dev_TF"/>
</dbReference>
<evidence type="ECO:0000313" key="9">
    <source>
        <dbReference type="EMBL" id="CAH8364209.1"/>
    </source>
</evidence>
<dbReference type="PROSITE" id="PS51294">
    <property type="entry name" value="HTH_MYB"/>
    <property type="match status" value="1"/>
</dbReference>
<evidence type="ECO:0000256" key="6">
    <source>
        <dbReference type="SAM" id="MobiDB-lite"/>
    </source>
</evidence>
<keyword evidence="10" id="KW-1185">Reference proteome</keyword>
<evidence type="ECO:0000256" key="4">
    <source>
        <dbReference type="ARBA" id="ARBA00023163"/>
    </source>
</evidence>
<comment type="subcellular location">
    <subcellularLocation>
        <location evidence="1">Nucleus</location>
    </subcellularLocation>
</comment>
<feature type="compositionally biased region" description="Basic and acidic residues" evidence="6">
    <location>
        <begin position="169"/>
        <end position="178"/>
    </location>
</feature>
<dbReference type="Pfam" id="PF00249">
    <property type="entry name" value="Myb_DNA-binding"/>
    <property type="match status" value="1"/>
</dbReference>
<dbReference type="Proteomes" id="UP001642260">
    <property type="component" value="Unassembled WGS sequence"/>
</dbReference>
<dbReference type="AlphaFoldDB" id="A0ABC8KYJ2"/>
<feature type="compositionally biased region" description="Low complexity" evidence="6">
    <location>
        <begin position="63"/>
        <end position="75"/>
    </location>
</feature>
<feature type="region of interest" description="Disordered" evidence="6">
    <location>
        <begin position="163"/>
        <end position="203"/>
    </location>
</feature>
<feature type="region of interest" description="Disordered" evidence="6">
    <location>
        <begin position="286"/>
        <end position="308"/>
    </location>
</feature>
<dbReference type="PANTHER" id="PTHR44191">
    <property type="entry name" value="TRANSCRIPTION FACTOR KUA1"/>
    <property type="match status" value="1"/>
</dbReference>
<feature type="domain" description="HTH myb-type" evidence="8">
    <location>
        <begin position="96"/>
        <end position="152"/>
    </location>
</feature>
<proteinExistence type="predicted"/>
<dbReference type="GO" id="GO:0005634">
    <property type="term" value="C:nucleus"/>
    <property type="evidence" value="ECO:0007669"/>
    <property type="project" value="UniProtKB-SubCell"/>
</dbReference>
<dbReference type="InterPro" id="IPR017930">
    <property type="entry name" value="Myb_dom"/>
</dbReference>
<reference evidence="9 10" key="1">
    <citation type="submission" date="2022-03" db="EMBL/GenBank/DDBJ databases">
        <authorList>
            <person name="Macdonald S."/>
            <person name="Ahmed S."/>
            <person name="Newling K."/>
        </authorList>
    </citation>
    <scope>NUCLEOTIDE SEQUENCE [LARGE SCALE GENOMIC DNA]</scope>
</reference>
<keyword evidence="2" id="KW-0805">Transcription regulation</keyword>
<dbReference type="InterPro" id="IPR006447">
    <property type="entry name" value="Myb_dom_plants"/>
</dbReference>
<dbReference type="GO" id="GO:0003677">
    <property type="term" value="F:DNA binding"/>
    <property type="evidence" value="ECO:0007669"/>
    <property type="project" value="UniProtKB-KW"/>
</dbReference>
<dbReference type="NCBIfam" id="TIGR01557">
    <property type="entry name" value="myb_SHAQKYF"/>
    <property type="match status" value="1"/>
</dbReference>
<feature type="domain" description="Myb-like" evidence="7">
    <location>
        <begin position="96"/>
        <end position="148"/>
    </location>
</feature>